<comment type="similarity">
    <text evidence="1">Belongs to the alkylbase DNA glycosidase AlkA family.</text>
</comment>
<evidence type="ECO:0000256" key="2">
    <source>
        <dbReference type="ARBA" id="ARBA00022763"/>
    </source>
</evidence>
<evidence type="ECO:0000259" key="4">
    <source>
        <dbReference type="SMART" id="SM00478"/>
    </source>
</evidence>
<dbReference type="VEuPathDB" id="FungiDB:PGUG_01549"/>
<dbReference type="FunCoup" id="A5DE48">
    <property type="interactions" value="73"/>
</dbReference>
<dbReference type="GO" id="GO:0006285">
    <property type="term" value="P:base-excision repair, AP site formation"/>
    <property type="evidence" value="ECO:0007669"/>
    <property type="project" value="TreeGrafter"/>
</dbReference>
<dbReference type="OrthoDB" id="415889at2759"/>
<protein>
    <recommendedName>
        <fullName evidence="4">HhH-GPD domain-containing protein</fullName>
    </recommendedName>
</protein>
<dbReference type="GO" id="GO:0032131">
    <property type="term" value="F:alkylated DNA binding"/>
    <property type="evidence" value="ECO:0007669"/>
    <property type="project" value="TreeGrafter"/>
</dbReference>
<dbReference type="GO" id="GO:0008725">
    <property type="term" value="F:DNA-3-methyladenine glycosylase activity"/>
    <property type="evidence" value="ECO:0007669"/>
    <property type="project" value="TreeGrafter"/>
</dbReference>
<dbReference type="SMART" id="SM00478">
    <property type="entry name" value="ENDO3c"/>
    <property type="match status" value="1"/>
</dbReference>
<dbReference type="InterPro" id="IPR000035">
    <property type="entry name" value="Alkylbase_DNA_glycsylse_CS"/>
</dbReference>
<dbReference type="GO" id="GO:0006307">
    <property type="term" value="P:DNA alkylation repair"/>
    <property type="evidence" value="ECO:0007669"/>
    <property type="project" value="TreeGrafter"/>
</dbReference>
<evidence type="ECO:0000256" key="3">
    <source>
        <dbReference type="ARBA" id="ARBA00023204"/>
    </source>
</evidence>
<dbReference type="CDD" id="cd00056">
    <property type="entry name" value="ENDO3c"/>
    <property type="match status" value="1"/>
</dbReference>
<dbReference type="PANTHER" id="PTHR43003:SF5">
    <property type="entry name" value="DNA-3-METHYLADENINE GLYCOSYLASE"/>
    <property type="match status" value="1"/>
</dbReference>
<dbReference type="HOGENOM" id="CLU_000445_72_4_1"/>
<dbReference type="STRING" id="294746.A5DE48"/>
<dbReference type="SUPFAM" id="SSF48150">
    <property type="entry name" value="DNA-glycosylase"/>
    <property type="match status" value="1"/>
</dbReference>
<accession>A5DE48</accession>
<dbReference type="Gene3D" id="1.10.340.30">
    <property type="entry name" value="Hypothetical protein, domain 2"/>
    <property type="match status" value="1"/>
</dbReference>
<gene>
    <name evidence="5" type="ORF">PGUG_01549</name>
</gene>
<dbReference type="AlphaFoldDB" id="A5DE48"/>
<dbReference type="InterPro" id="IPR051912">
    <property type="entry name" value="Alkylbase_DNA_Glycosylase/TA"/>
</dbReference>
<dbReference type="GO" id="GO:0032993">
    <property type="term" value="C:protein-DNA complex"/>
    <property type="evidence" value="ECO:0007669"/>
    <property type="project" value="TreeGrafter"/>
</dbReference>
<evidence type="ECO:0000313" key="5">
    <source>
        <dbReference type="EMBL" id="EDK37451.2"/>
    </source>
</evidence>
<dbReference type="InterPro" id="IPR011257">
    <property type="entry name" value="DNA_glycosylase"/>
</dbReference>
<proteinExistence type="inferred from homology"/>
<name>A5DE48_PICGU</name>
<dbReference type="InParanoid" id="A5DE48"/>
<dbReference type="OMA" id="FMFILWR"/>
<dbReference type="KEGG" id="pgu:PGUG_01549"/>
<keyword evidence="6" id="KW-1185">Reference proteome</keyword>
<organism evidence="5 6">
    <name type="scientific">Meyerozyma guilliermondii (strain ATCC 6260 / CBS 566 / DSM 6381 / JCM 1539 / NBRC 10279 / NRRL Y-324)</name>
    <name type="common">Yeast</name>
    <name type="synonym">Candida guilliermondii</name>
    <dbReference type="NCBI Taxonomy" id="294746"/>
    <lineage>
        <taxon>Eukaryota</taxon>
        <taxon>Fungi</taxon>
        <taxon>Dikarya</taxon>
        <taxon>Ascomycota</taxon>
        <taxon>Saccharomycotina</taxon>
        <taxon>Pichiomycetes</taxon>
        <taxon>Debaryomycetaceae</taxon>
        <taxon>Meyerozyma</taxon>
    </lineage>
</organism>
<dbReference type="GeneID" id="5128282"/>
<keyword evidence="3" id="KW-0234">DNA repair</keyword>
<evidence type="ECO:0000256" key="1">
    <source>
        <dbReference type="ARBA" id="ARBA00010817"/>
    </source>
</evidence>
<dbReference type="PANTHER" id="PTHR43003">
    <property type="entry name" value="DNA-3-METHYLADENINE GLYCOSYLASE"/>
    <property type="match status" value="1"/>
</dbReference>
<keyword evidence="2" id="KW-0227">DNA damage</keyword>
<sequence length="333" mass="38386">MLRKLILPRTMVVTRKQTLTTVTVKEDPTSPVKVKKTKKTTVTVKKPYLEDAISFIKVPENLELPKDFVEYHTKDFIEAARHIIKKDPSLYRSIVYKTFPHYKKEGSEIVKSDQELILSYWHSLISSVVSQQISGSAARSIMNKFEALFDGEPTPSKTLTFTFDELREVGLSRMKISYVQSISEAFSDPNSNLCKVSFYRDAPLEEVVKELVSLKGIGEWSAKMFALFTLNEWDVFAHDDLGVARGMARYLTKRPELLKQIKEEVQQNEEMKALLKKKPKFATTKQRDWVPLHDQYLIQGARKFSPYMSVFMLLMWRLSATNIDVLEAAKSEQ</sequence>
<dbReference type="GO" id="GO:0005634">
    <property type="term" value="C:nucleus"/>
    <property type="evidence" value="ECO:0007669"/>
    <property type="project" value="TreeGrafter"/>
</dbReference>
<dbReference type="Proteomes" id="UP000001997">
    <property type="component" value="Unassembled WGS sequence"/>
</dbReference>
<reference evidence="5 6" key="1">
    <citation type="journal article" date="2009" name="Nature">
        <title>Evolution of pathogenicity and sexual reproduction in eight Candida genomes.</title>
        <authorList>
            <person name="Butler G."/>
            <person name="Rasmussen M.D."/>
            <person name="Lin M.F."/>
            <person name="Santos M.A."/>
            <person name="Sakthikumar S."/>
            <person name="Munro C.A."/>
            <person name="Rheinbay E."/>
            <person name="Grabherr M."/>
            <person name="Forche A."/>
            <person name="Reedy J.L."/>
            <person name="Agrafioti I."/>
            <person name="Arnaud M.B."/>
            <person name="Bates S."/>
            <person name="Brown A.J."/>
            <person name="Brunke S."/>
            <person name="Costanzo M.C."/>
            <person name="Fitzpatrick D.A."/>
            <person name="de Groot P.W."/>
            <person name="Harris D."/>
            <person name="Hoyer L.L."/>
            <person name="Hube B."/>
            <person name="Klis F.M."/>
            <person name="Kodira C."/>
            <person name="Lennard N."/>
            <person name="Logue M.E."/>
            <person name="Martin R."/>
            <person name="Neiman A.M."/>
            <person name="Nikolaou E."/>
            <person name="Quail M.A."/>
            <person name="Quinn J."/>
            <person name="Santos M.C."/>
            <person name="Schmitzberger F.F."/>
            <person name="Sherlock G."/>
            <person name="Shah P."/>
            <person name="Silverstein K.A."/>
            <person name="Skrzypek M.S."/>
            <person name="Soll D."/>
            <person name="Staggs R."/>
            <person name="Stansfield I."/>
            <person name="Stumpf M.P."/>
            <person name="Sudbery P.E."/>
            <person name="Srikantha T."/>
            <person name="Zeng Q."/>
            <person name="Berman J."/>
            <person name="Berriman M."/>
            <person name="Heitman J."/>
            <person name="Gow N.A."/>
            <person name="Lorenz M.C."/>
            <person name="Birren B.W."/>
            <person name="Kellis M."/>
            <person name="Cuomo C.A."/>
        </authorList>
    </citation>
    <scope>NUCLEOTIDE SEQUENCE [LARGE SCALE GENOMIC DNA]</scope>
    <source>
        <strain evidence="6">ATCC 6260 / CBS 566 / DSM 6381 / JCM 1539 / NBRC 10279 / NRRL Y-324</strain>
    </source>
</reference>
<evidence type="ECO:0000313" key="6">
    <source>
        <dbReference type="Proteomes" id="UP000001997"/>
    </source>
</evidence>
<dbReference type="GO" id="GO:0043916">
    <property type="term" value="F:DNA-7-methylguanine glycosylase activity"/>
    <property type="evidence" value="ECO:0007669"/>
    <property type="project" value="TreeGrafter"/>
</dbReference>
<dbReference type="eggNOG" id="KOG1918">
    <property type="taxonomic scope" value="Eukaryota"/>
</dbReference>
<dbReference type="InterPro" id="IPR003265">
    <property type="entry name" value="HhH-GPD_domain"/>
</dbReference>
<dbReference type="Gene3D" id="1.10.1670.40">
    <property type="match status" value="1"/>
</dbReference>
<dbReference type="RefSeq" id="XP_001485878.2">
    <property type="nucleotide sequence ID" value="XM_001485828.1"/>
</dbReference>
<dbReference type="Pfam" id="PF00730">
    <property type="entry name" value="HhH-GPD"/>
    <property type="match status" value="1"/>
</dbReference>
<feature type="domain" description="HhH-GPD" evidence="4">
    <location>
        <begin position="129"/>
        <end position="284"/>
    </location>
</feature>
<dbReference type="EMBL" id="CH408156">
    <property type="protein sequence ID" value="EDK37451.2"/>
    <property type="molecule type" value="Genomic_DNA"/>
</dbReference>
<dbReference type="PROSITE" id="PS00516">
    <property type="entry name" value="ALKYLBASE_DNA_GLYCOS"/>
    <property type="match status" value="1"/>
</dbReference>